<feature type="non-terminal residue" evidence="2">
    <location>
        <position position="1"/>
    </location>
</feature>
<dbReference type="OrthoDB" id="2143914at2759"/>
<accession>A0A9P7YVR2</accession>
<dbReference type="AlphaFoldDB" id="A0A9P7YVR2"/>
<feature type="region of interest" description="Disordered" evidence="1">
    <location>
        <begin position="20"/>
        <end position="57"/>
    </location>
</feature>
<comment type="caution">
    <text evidence="2">The sequence shown here is derived from an EMBL/GenBank/DDBJ whole genome shotgun (WGS) entry which is preliminary data.</text>
</comment>
<dbReference type="Gene3D" id="1.10.10.60">
    <property type="entry name" value="Homeodomain-like"/>
    <property type="match status" value="1"/>
</dbReference>
<keyword evidence="3" id="KW-1185">Reference proteome</keyword>
<name>A0A9P7YVR2_9HELO</name>
<reference evidence="2" key="1">
    <citation type="journal article" date="2021" name="IMA Fungus">
        <title>Genomic characterization of three marine fungi, including Emericellopsis atlantica sp. nov. with signatures of a generalist lifestyle and marine biomass degradation.</title>
        <authorList>
            <person name="Hagestad O.C."/>
            <person name="Hou L."/>
            <person name="Andersen J.H."/>
            <person name="Hansen E.H."/>
            <person name="Altermark B."/>
            <person name="Li C."/>
            <person name="Kuhnert E."/>
            <person name="Cox R.J."/>
            <person name="Crous P.W."/>
            <person name="Spatafora J.W."/>
            <person name="Lail K."/>
            <person name="Amirebrahimi M."/>
            <person name="Lipzen A."/>
            <person name="Pangilinan J."/>
            <person name="Andreopoulos W."/>
            <person name="Hayes R.D."/>
            <person name="Ng V."/>
            <person name="Grigoriev I.V."/>
            <person name="Jackson S.A."/>
            <person name="Sutton T.D.S."/>
            <person name="Dobson A.D.W."/>
            <person name="Rama T."/>
        </authorList>
    </citation>
    <scope>NUCLEOTIDE SEQUENCE</scope>
    <source>
        <strain evidence="2">TRa3180A</strain>
    </source>
</reference>
<dbReference type="SUPFAM" id="SSF46689">
    <property type="entry name" value="Homeodomain-like"/>
    <property type="match status" value="1"/>
</dbReference>
<dbReference type="Pfam" id="PF13921">
    <property type="entry name" value="Myb_DNA-bind_6"/>
    <property type="match status" value="1"/>
</dbReference>
<dbReference type="EMBL" id="MU254502">
    <property type="protein sequence ID" value="KAG9240287.1"/>
    <property type="molecule type" value="Genomic_DNA"/>
</dbReference>
<dbReference type="InterPro" id="IPR009057">
    <property type="entry name" value="Homeodomain-like_sf"/>
</dbReference>
<gene>
    <name evidence="2" type="ORF">BJ878DRAFT_395596</name>
</gene>
<evidence type="ECO:0000313" key="3">
    <source>
        <dbReference type="Proteomes" id="UP000887226"/>
    </source>
</evidence>
<protein>
    <recommendedName>
        <fullName evidence="4">Myb-like domain-containing protein</fullName>
    </recommendedName>
</protein>
<sequence>FSSDDDELLRQLKGEGLSWDEISDRFPGRSKGTLQVHYSTELKPRPETSMNSKKRRR</sequence>
<feature type="non-terminal residue" evidence="2">
    <location>
        <position position="57"/>
    </location>
</feature>
<organism evidence="2 3">
    <name type="scientific">Calycina marina</name>
    <dbReference type="NCBI Taxonomy" id="1763456"/>
    <lineage>
        <taxon>Eukaryota</taxon>
        <taxon>Fungi</taxon>
        <taxon>Dikarya</taxon>
        <taxon>Ascomycota</taxon>
        <taxon>Pezizomycotina</taxon>
        <taxon>Leotiomycetes</taxon>
        <taxon>Helotiales</taxon>
        <taxon>Pezizellaceae</taxon>
        <taxon>Calycina</taxon>
    </lineage>
</organism>
<dbReference type="Proteomes" id="UP000887226">
    <property type="component" value="Unassembled WGS sequence"/>
</dbReference>
<evidence type="ECO:0008006" key="4">
    <source>
        <dbReference type="Google" id="ProtNLM"/>
    </source>
</evidence>
<proteinExistence type="predicted"/>
<evidence type="ECO:0000256" key="1">
    <source>
        <dbReference type="SAM" id="MobiDB-lite"/>
    </source>
</evidence>
<evidence type="ECO:0000313" key="2">
    <source>
        <dbReference type="EMBL" id="KAG9240287.1"/>
    </source>
</evidence>